<accession>A0A8S5QRK0</accession>
<protein>
    <submittedName>
        <fullName evidence="1">Uncharacterized protein</fullName>
    </submittedName>
</protein>
<reference evidence="1" key="1">
    <citation type="journal article" date="2021" name="Proc. Natl. Acad. Sci. U.S.A.">
        <title>A Catalog of Tens of Thousands of Viruses from Human Metagenomes Reveals Hidden Associations with Chronic Diseases.</title>
        <authorList>
            <person name="Tisza M.J."/>
            <person name="Buck C.B."/>
        </authorList>
    </citation>
    <scope>NUCLEOTIDE SEQUENCE</scope>
    <source>
        <strain evidence="1">CtoNH1</strain>
    </source>
</reference>
<dbReference type="EMBL" id="BK015718">
    <property type="protein sequence ID" value="DAE21822.1"/>
    <property type="molecule type" value="Genomic_DNA"/>
</dbReference>
<sequence length="59" mass="6813">MAVDIKSKETTSIPAWLDNVHLTKGKEIIVKFFDINDHLNQTAILKHKNNLINQYILSH</sequence>
<name>A0A8S5QRK0_9CAUD</name>
<evidence type="ECO:0000313" key="1">
    <source>
        <dbReference type="EMBL" id="DAE21822.1"/>
    </source>
</evidence>
<proteinExistence type="predicted"/>
<organism evidence="1">
    <name type="scientific">Myoviridae sp. ctoNH1</name>
    <dbReference type="NCBI Taxonomy" id="2826695"/>
    <lineage>
        <taxon>Viruses</taxon>
        <taxon>Duplodnaviria</taxon>
        <taxon>Heunggongvirae</taxon>
        <taxon>Uroviricota</taxon>
        <taxon>Caudoviricetes</taxon>
    </lineage>
</organism>